<name>A0A376C0M9_9FLAO</name>
<reference evidence="3 4" key="1">
    <citation type="submission" date="2018-06" db="EMBL/GenBank/DDBJ databases">
        <authorList>
            <consortium name="Pathogen Informatics"/>
            <person name="Doyle S."/>
        </authorList>
    </citation>
    <scope>NUCLEOTIDE SEQUENCE [LARGE SCALE GENOMIC DNA]</scope>
    <source>
        <strain evidence="3 4">NCTC11661</strain>
    </source>
</reference>
<protein>
    <recommendedName>
        <fullName evidence="2">DUF8188 domain-containing protein</fullName>
    </recommendedName>
</protein>
<sequence>MLLRILGAIGVILLLNFLINLIFVSKNNGKEFIETYIKESKVVKVKVDLSFFQGMNSHESYFKGTFLFRGIYGNTSDLTFKDDYSKLYFKLMRFDPYGDKFSLPQSSKIENQELIVKKVDPLQLNDKKFGTKQNPILVFWYKGANKELMTEMETGEREENGRSIYEHVLLSPTEKEYRYNVEQYLTYVMPKEEFKRRFKNK</sequence>
<feature type="domain" description="DUF8188" evidence="2">
    <location>
        <begin position="28"/>
        <end position="198"/>
    </location>
</feature>
<keyword evidence="1" id="KW-0812">Transmembrane</keyword>
<organism evidence="3 4">
    <name type="scientific">Bergeyella zoohelcum</name>
    <dbReference type="NCBI Taxonomy" id="1015"/>
    <lineage>
        <taxon>Bacteria</taxon>
        <taxon>Pseudomonadati</taxon>
        <taxon>Bacteroidota</taxon>
        <taxon>Flavobacteriia</taxon>
        <taxon>Flavobacteriales</taxon>
        <taxon>Weeksellaceae</taxon>
        <taxon>Bergeyella</taxon>
    </lineage>
</organism>
<accession>A0A376C0M9</accession>
<proteinExistence type="predicted"/>
<dbReference type="Proteomes" id="UP000255515">
    <property type="component" value="Unassembled WGS sequence"/>
</dbReference>
<evidence type="ECO:0000256" key="1">
    <source>
        <dbReference type="SAM" id="Phobius"/>
    </source>
</evidence>
<keyword evidence="1" id="KW-1133">Transmembrane helix</keyword>
<keyword evidence="1" id="KW-0472">Membrane</keyword>
<evidence type="ECO:0000259" key="2">
    <source>
        <dbReference type="Pfam" id="PF26603"/>
    </source>
</evidence>
<feature type="transmembrane region" description="Helical" evidence="1">
    <location>
        <begin position="6"/>
        <end position="24"/>
    </location>
</feature>
<dbReference type="EMBL" id="UFTJ01000002">
    <property type="protein sequence ID" value="SSZ55748.1"/>
    <property type="molecule type" value="Genomic_DNA"/>
</dbReference>
<evidence type="ECO:0000313" key="3">
    <source>
        <dbReference type="EMBL" id="SSZ55748.1"/>
    </source>
</evidence>
<dbReference type="InterPro" id="IPR058501">
    <property type="entry name" value="DUF8188"/>
</dbReference>
<dbReference type="Pfam" id="PF26603">
    <property type="entry name" value="DUF8188"/>
    <property type="match status" value="1"/>
</dbReference>
<gene>
    <name evidence="3" type="ORF">NCTC11661_01146</name>
</gene>
<evidence type="ECO:0000313" key="4">
    <source>
        <dbReference type="Proteomes" id="UP000255515"/>
    </source>
</evidence>
<dbReference type="AlphaFoldDB" id="A0A376C0M9"/>